<dbReference type="PANTHER" id="PTHR46825">
    <property type="entry name" value="D-ALANYL-D-ALANINE-CARBOXYPEPTIDASE/ENDOPEPTIDASE AMPH"/>
    <property type="match status" value="1"/>
</dbReference>
<dbReference type="InterPro" id="IPR012338">
    <property type="entry name" value="Beta-lactam/transpept-like"/>
</dbReference>
<keyword evidence="2" id="KW-0472">Membrane</keyword>
<dbReference type="GO" id="GO:0016787">
    <property type="term" value="F:hydrolase activity"/>
    <property type="evidence" value="ECO:0007669"/>
    <property type="project" value="UniProtKB-KW"/>
</dbReference>
<dbReference type="GO" id="GO:0016020">
    <property type="term" value="C:membrane"/>
    <property type="evidence" value="ECO:0007669"/>
    <property type="project" value="UniProtKB-SubCell"/>
</dbReference>
<comment type="caution">
    <text evidence="4">The sequence shown here is derived from an EMBL/GenBank/DDBJ whole genome shotgun (WGS) entry which is preliminary data.</text>
</comment>
<accession>A0A3A1R6X5</accession>
<name>A0A3A1R6X5_9BACI</name>
<evidence type="ECO:0000256" key="2">
    <source>
        <dbReference type="ARBA" id="ARBA00023136"/>
    </source>
</evidence>
<organism evidence="4 5">
    <name type="scientific">Bacillus salacetis</name>
    <dbReference type="NCBI Taxonomy" id="2315464"/>
    <lineage>
        <taxon>Bacteria</taxon>
        <taxon>Bacillati</taxon>
        <taxon>Bacillota</taxon>
        <taxon>Bacilli</taxon>
        <taxon>Bacillales</taxon>
        <taxon>Bacillaceae</taxon>
        <taxon>Bacillus</taxon>
    </lineage>
</organism>
<evidence type="ECO:0000256" key="1">
    <source>
        <dbReference type="ARBA" id="ARBA00004370"/>
    </source>
</evidence>
<dbReference type="RefSeq" id="WP_119545679.1">
    <property type="nucleotide sequence ID" value="NZ_QXIR01000004.1"/>
</dbReference>
<reference evidence="4 5" key="1">
    <citation type="submission" date="2018-09" db="EMBL/GenBank/DDBJ databases">
        <title>Bacillus saliacetes sp. nov., isolated from Thai shrimp paste (Ka-pi).</title>
        <authorList>
            <person name="Daroonpunt R."/>
            <person name="Tanasupawat S."/>
            <person name="Yiamsombut S."/>
        </authorList>
    </citation>
    <scope>NUCLEOTIDE SEQUENCE [LARGE SCALE GENOMIC DNA]</scope>
    <source>
        <strain evidence="4 5">SKP7-4</strain>
    </source>
</reference>
<evidence type="ECO:0000313" key="4">
    <source>
        <dbReference type="EMBL" id="RIW37261.1"/>
    </source>
</evidence>
<evidence type="ECO:0000313" key="5">
    <source>
        <dbReference type="Proteomes" id="UP000265801"/>
    </source>
</evidence>
<proteinExistence type="predicted"/>
<keyword evidence="4" id="KW-0378">Hydrolase</keyword>
<dbReference type="InterPro" id="IPR050491">
    <property type="entry name" value="AmpC-like"/>
</dbReference>
<gene>
    <name evidence="4" type="ORF">D3H55_04250</name>
</gene>
<dbReference type="OrthoDB" id="9803467at2"/>
<dbReference type="InterPro" id="IPR001466">
    <property type="entry name" value="Beta-lactam-related"/>
</dbReference>
<dbReference type="SUPFAM" id="SSF56601">
    <property type="entry name" value="beta-lactamase/transpeptidase-like"/>
    <property type="match status" value="1"/>
</dbReference>
<dbReference type="Proteomes" id="UP000265801">
    <property type="component" value="Unassembled WGS sequence"/>
</dbReference>
<keyword evidence="5" id="KW-1185">Reference proteome</keyword>
<evidence type="ECO:0000259" key="3">
    <source>
        <dbReference type="Pfam" id="PF00144"/>
    </source>
</evidence>
<dbReference type="Gene3D" id="3.40.710.10">
    <property type="entry name" value="DD-peptidase/beta-lactamase superfamily"/>
    <property type="match status" value="1"/>
</dbReference>
<comment type="subcellular location">
    <subcellularLocation>
        <location evidence="1">Membrane</location>
    </subcellularLocation>
</comment>
<dbReference type="EMBL" id="QXIR01000004">
    <property type="protein sequence ID" value="RIW37261.1"/>
    <property type="molecule type" value="Genomic_DNA"/>
</dbReference>
<feature type="domain" description="Beta-lactamase-related" evidence="3">
    <location>
        <begin position="21"/>
        <end position="324"/>
    </location>
</feature>
<dbReference type="AlphaFoldDB" id="A0A3A1R6X5"/>
<sequence length="339" mass="38388">MISNQFKEIEEMILSGQFSGTILVKRDNEVVYEEAAGFADRMEKRANRKDTRYGIASGCKIFTAVAVAQLADEGLLSFDTKLKDCLDLEFPKWDADITIQQLLTHSSGIPDYFDEEVMDDFAQLWKETPMYLLQNPSDFLPMFRDKPMKSIPGERLHYNNAGYIILGLVVEQLARIPFTDYVNQNIFKRAGMSDSGYFSMDSLPENTAYGYEETEAGQFKTNIYSIPIKGGPDGGAYITAGDMVRFWEALLDNRLLSKETTNILLTPHIMVKEGVHYGFGIWINSNNESNLKYHVMGYDPGVSFHSAYYPETKVKTAVLSNFSSGAYSIMKAIEEHLYK</sequence>
<dbReference type="PANTHER" id="PTHR46825:SF11">
    <property type="entry name" value="PENICILLIN-BINDING PROTEIN 4"/>
    <property type="match status" value="1"/>
</dbReference>
<dbReference type="Pfam" id="PF00144">
    <property type="entry name" value="Beta-lactamase"/>
    <property type="match status" value="1"/>
</dbReference>
<protein>
    <submittedName>
        <fullName evidence="4">Class C beta-lactamase-related serine hydrolase</fullName>
    </submittedName>
</protein>